<evidence type="ECO:0000313" key="5">
    <source>
        <dbReference type="Proteomes" id="UP000310334"/>
    </source>
</evidence>
<dbReference type="PANTHER" id="PTHR42756">
    <property type="entry name" value="TRANSCRIPTIONAL REGULATOR, MARR"/>
    <property type="match status" value="1"/>
</dbReference>
<keyword evidence="3" id="KW-0804">Transcription</keyword>
<dbReference type="GO" id="GO:0003700">
    <property type="term" value="F:DNA-binding transcription factor activity"/>
    <property type="evidence" value="ECO:0007669"/>
    <property type="project" value="InterPro"/>
</dbReference>
<dbReference type="SUPFAM" id="SSF46785">
    <property type="entry name" value="Winged helix' DNA-binding domain"/>
    <property type="match status" value="1"/>
</dbReference>
<dbReference type="EMBL" id="SSNT01000013">
    <property type="protein sequence ID" value="THF77882.1"/>
    <property type="molecule type" value="Genomic_DNA"/>
</dbReference>
<evidence type="ECO:0000313" key="4">
    <source>
        <dbReference type="EMBL" id="THF77882.1"/>
    </source>
</evidence>
<reference evidence="4 5" key="1">
    <citation type="submission" date="2019-04" db="EMBL/GenBank/DDBJ databases">
        <title>Bacillus sediminilitoris sp. nov., isolated from a tidal flat sediment on the East China Sea.</title>
        <authorList>
            <person name="Wei Y."/>
            <person name="Mao H."/>
            <person name="Fang J."/>
        </authorList>
    </citation>
    <scope>NUCLEOTIDE SEQUENCE [LARGE SCALE GENOMIC DNA]</scope>
    <source>
        <strain evidence="4 5">DSL-17</strain>
    </source>
</reference>
<dbReference type="AlphaFoldDB" id="A0A4S4BU63"/>
<organism evidence="4 5">
    <name type="scientific">Metabacillus sediminilitoris</name>
    <dbReference type="NCBI Taxonomy" id="2567941"/>
    <lineage>
        <taxon>Bacteria</taxon>
        <taxon>Bacillati</taxon>
        <taxon>Bacillota</taxon>
        <taxon>Bacilli</taxon>
        <taxon>Bacillales</taxon>
        <taxon>Bacillaceae</taxon>
        <taxon>Metabacillus</taxon>
    </lineage>
</organism>
<accession>A0A4S4BU63</accession>
<protein>
    <submittedName>
        <fullName evidence="4">MarR family transcriptional regulator</fullName>
    </submittedName>
</protein>
<dbReference type="PROSITE" id="PS50995">
    <property type="entry name" value="HTH_MARR_2"/>
    <property type="match status" value="1"/>
</dbReference>
<dbReference type="Gene3D" id="1.10.10.10">
    <property type="entry name" value="Winged helix-like DNA-binding domain superfamily/Winged helix DNA-binding domain"/>
    <property type="match status" value="1"/>
</dbReference>
<dbReference type="PANTHER" id="PTHR42756:SF1">
    <property type="entry name" value="TRANSCRIPTIONAL REPRESSOR OF EMRAB OPERON"/>
    <property type="match status" value="1"/>
</dbReference>
<dbReference type="InterPro" id="IPR036388">
    <property type="entry name" value="WH-like_DNA-bd_sf"/>
</dbReference>
<dbReference type="Proteomes" id="UP000310334">
    <property type="component" value="Unassembled WGS sequence"/>
</dbReference>
<dbReference type="GO" id="GO:0003677">
    <property type="term" value="F:DNA binding"/>
    <property type="evidence" value="ECO:0007669"/>
    <property type="project" value="UniProtKB-KW"/>
</dbReference>
<dbReference type="InterPro" id="IPR036390">
    <property type="entry name" value="WH_DNA-bd_sf"/>
</dbReference>
<keyword evidence="5" id="KW-1185">Reference proteome</keyword>
<dbReference type="SMART" id="SM00347">
    <property type="entry name" value="HTH_MARR"/>
    <property type="match status" value="1"/>
</dbReference>
<evidence type="ECO:0000256" key="3">
    <source>
        <dbReference type="ARBA" id="ARBA00023163"/>
    </source>
</evidence>
<dbReference type="OrthoDB" id="2314798at2"/>
<proteinExistence type="predicted"/>
<evidence type="ECO:0000256" key="2">
    <source>
        <dbReference type="ARBA" id="ARBA00023125"/>
    </source>
</evidence>
<gene>
    <name evidence="4" type="ORF">E6W99_17525</name>
</gene>
<comment type="caution">
    <text evidence="4">The sequence shown here is derived from an EMBL/GenBank/DDBJ whole genome shotgun (WGS) entry which is preliminary data.</text>
</comment>
<dbReference type="InterPro" id="IPR000835">
    <property type="entry name" value="HTH_MarR-typ"/>
</dbReference>
<name>A0A4S4BU63_9BACI</name>
<dbReference type="Pfam" id="PF12802">
    <property type="entry name" value="MarR_2"/>
    <property type="match status" value="1"/>
</dbReference>
<keyword evidence="2" id="KW-0238">DNA-binding</keyword>
<sequence>MDKKELFHNLIEFIASVHRVKHEITKHVKIEEVTPVQYSILEYITVNQPVTPSQISDCQHMSMPNTSRELKKLVENKLIEKIGDTEDRRKQYIQLSTHGEIMMNDAFNRIESRFLSRIQNASKGELEEINRAIDLLQTKLFY</sequence>
<dbReference type="RefSeq" id="WP_136356213.1">
    <property type="nucleotide sequence ID" value="NZ_CP046266.1"/>
</dbReference>
<keyword evidence="1" id="KW-0805">Transcription regulation</keyword>
<evidence type="ECO:0000256" key="1">
    <source>
        <dbReference type="ARBA" id="ARBA00023015"/>
    </source>
</evidence>